<organism evidence="1 2">
    <name type="scientific">Steinernema glaseri</name>
    <dbReference type="NCBI Taxonomy" id="37863"/>
    <lineage>
        <taxon>Eukaryota</taxon>
        <taxon>Metazoa</taxon>
        <taxon>Ecdysozoa</taxon>
        <taxon>Nematoda</taxon>
        <taxon>Chromadorea</taxon>
        <taxon>Rhabditida</taxon>
        <taxon>Tylenchina</taxon>
        <taxon>Panagrolaimomorpha</taxon>
        <taxon>Strongyloidoidea</taxon>
        <taxon>Steinernematidae</taxon>
        <taxon>Steinernema</taxon>
    </lineage>
</organism>
<evidence type="ECO:0000313" key="1">
    <source>
        <dbReference type="Proteomes" id="UP000095287"/>
    </source>
</evidence>
<name>A0A1I7YCW4_9BILA</name>
<protein>
    <submittedName>
        <fullName evidence="2">Neur_chan_LBD domain-containing protein</fullName>
    </submittedName>
</protein>
<evidence type="ECO:0000313" key="2">
    <source>
        <dbReference type="WBParaSite" id="L893_g15051.t1"/>
    </source>
</evidence>
<sequence length="72" mass="8593">MPYVYNYNLRLKKTYDLVDCENPESNFTEVKVIWVPEERLNSSELLKHAQRIKVCISAYRSRLLGLINLYKI</sequence>
<keyword evidence="1" id="KW-1185">Reference proteome</keyword>
<dbReference type="WBParaSite" id="L893_g15051.t1">
    <property type="protein sequence ID" value="L893_g15051.t1"/>
    <property type="gene ID" value="L893_g15051"/>
</dbReference>
<accession>A0A1I7YCW4</accession>
<proteinExistence type="predicted"/>
<reference evidence="2" key="1">
    <citation type="submission" date="2016-11" db="UniProtKB">
        <authorList>
            <consortium name="WormBaseParasite"/>
        </authorList>
    </citation>
    <scope>IDENTIFICATION</scope>
</reference>
<dbReference type="AlphaFoldDB" id="A0A1I7YCW4"/>
<dbReference type="Proteomes" id="UP000095287">
    <property type="component" value="Unplaced"/>
</dbReference>